<sequence length="494" mass="55227">MVGVRCFSPCIFRFLSSKSTIMNFLAGSILGATVLVTVASTPNVGTIESQTKDFHKKKHHVTMSARFFRYREQVVRCSLDTLGPTQPVVGLKNDKVIINTGSSWGPPAPIVLRSSHPVIDTQRIEITLRDKKATSDTCLATLRPIVLRLSTWCNPNAMKRVASATFRINIRPTNSFFCLHLRGQQRSTRPTTCSLTTQFQMPEASDVAPLPMSLTDRYRLRRPLSNALYGPVGLYEDTLRGNELVAIKQVSLPQAVAALRRNPNMDNPWTECRVVSRLMALPPHVNIVRFHSEFLHAQDTWCVVMEFCPGGDLWNLLETSPHNRLSESVACPLFLQCARGLQFLHANGIAHRDLSLENVFYCSDVCKLGDFGLSTDESLRGSGEVVGKAYYMAPEVVNQEKYDAFAADMWSLGIMLFIMLTGSPLTPSASRHNKAFVAFCEVGVAKIIEMWGMNERISPRVVELLDKLLRLNPTERPTVEELVQLCESIVAEQR</sequence>
<reference evidence="1 2" key="1">
    <citation type="journal article" date="2022" name="bioRxiv">
        <title>The genome of the oomycete Peronosclerospora sorghi, a cosmopolitan pathogen of maize and sorghum, is inflated with dispersed pseudogenes.</title>
        <authorList>
            <person name="Fletcher K."/>
            <person name="Martin F."/>
            <person name="Isakeit T."/>
            <person name="Cavanaugh K."/>
            <person name="Magill C."/>
            <person name="Michelmore R."/>
        </authorList>
    </citation>
    <scope>NUCLEOTIDE SEQUENCE [LARGE SCALE GENOMIC DNA]</scope>
    <source>
        <strain evidence="1">P6</strain>
    </source>
</reference>
<proteinExistence type="predicted"/>
<gene>
    <name evidence="1" type="ORF">PsorP6_011191</name>
</gene>
<name>A0ACC0VWR1_9STRA</name>
<accession>A0ACC0VWR1</accession>
<dbReference type="EMBL" id="CM047585">
    <property type="protein sequence ID" value="KAI9910173.1"/>
    <property type="molecule type" value="Genomic_DNA"/>
</dbReference>
<protein>
    <submittedName>
        <fullName evidence="1">Uncharacterized protein</fullName>
    </submittedName>
</protein>
<keyword evidence="2" id="KW-1185">Reference proteome</keyword>
<dbReference type="Proteomes" id="UP001163321">
    <property type="component" value="Chromosome 6"/>
</dbReference>
<organism evidence="1 2">
    <name type="scientific">Peronosclerospora sorghi</name>
    <dbReference type="NCBI Taxonomy" id="230839"/>
    <lineage>
        <taxon>Eukaryota</taxon>
        <taxon>Sar</taxon>
        <taxon>Stramenopiles</taxon>
        <taxon>Oomycota</taxon>
        <taxon>Peronosporomycetes</taxon>
        <taxon>Peronosporales</taxon>
        <taxon>Peronosporaceae</taxon>
        <taxon>Peronosclerospora</taxon>
    </lineage>
</organism>
<evidence type="ECO:0000313" key="2">
    <source>
        <dbReference type="Proteomes" id="UP001163321"/>
    </source>
</evidence>
<evidence type="ECO:0000313" key="1">
    <source>
        <dbReference type="EMBL" id="KAI9910173.1"/>
    </source>
</evidence>
<comment type="caution">
    <text evidence="1">The sequence shown here is derived from an EMBL/GenBank/DDBJ whole genome shotgun (WGS) entry which is preliminary data.</text>
</comment>